<sequence>MASRLFGESIDYARVEVHARRYLPFGLQPKNCAMTPNGTIYFHHSRCLPDFSAGSEHARHWFMHEMVHVWQHQLGYPVWWRGGVRIGLSYVYELAAHKTLADFNMEAQGDLLADYYVLKFLRSSTAMEQQRYARSLGLFETVLAGFRHDPAGRNHLPGARR</sequence>
<name>A0ABX0LNX1_9BURK</name>
<evidence type="ECO:0000313" key="1">
    <source>
        <dbReference type="EMBL" id="NHZ36095.1"/>
    </source>
</evidence>
<comment type="caution">
    <text evidence="1">The sequence shown here is derived from an EMBL/GenBank/DDBJ whole genome shotgun (WGS) entry which is preliminary data.</text>
</comment>
<evidence type="ECO:0000313" key="2">
    <source>
        <dbReference type="Proteomes" id="UP000785613"/>
    </source>
</evidence>
<keyword evidence="2" id="KW-1185">Reference proteome</keyword>
<protein>
    <submittedName>
        <fullName evidence="1">Rhs element Vgr protein</fullName>
    </submittedName>
</protein>
<reference evidence="1 2" key="1">
    <citation type="submission" date="2019-09" db="EMBL/GenBank/DDBJ databases">
        <title>Taxonomy of Antarctic Massilia spp.: description of Massilia rubra sp. nov., Massilia aquatica sp. nov., Massilia mucilaginosa sp. nov., Massilia frigida sp. nov. isolated from streams, lakes and regoliths.</title>
        <authorList>
            <person name="Holochova P."/>
            <person name="Sedlacek I."/>
            <person name="Kralova S."/>
            <person name="Maslanova I."/>
            <person name="Busse H.-J."/>
            <person name="Stankova E."/>
            <person name="Vrbovska V."/>
            <person name="Kovarovic V."/>
            <person name="Bartak M."/>
            <person name="Svec P."/>
            <person name="Pantucek R."/>
        </authorList>
    </citation>
    <scope>NUCLEOTIDE SEQUENCE [LARGE SCALE GENOMIC DNA]</scope>
    <source>
        <strain evidence="1 2">CCM 8692</strain>
    </source>
</reference>
<dbReference type="Proteomes" id="UP000785613">
    <property type="component" value="Unassembled WGS sequence"/>
</dbReference>
<gene>
    <name evidence="1" type="ORF">F0185_21230</name>
</gene>
<proteinExistence type="predicted"/>
<organism evidence="1 2">
    <name type="scientific">Massilia rubra</name>
    <dbReference type="NCBI Taxonomy" id="2607910"/>
    <lineage>
        <taxon>Bacteria</taxon>
        <taxon>Pseudomonadati</taxon>
        <taxon>Pseudomonadota</taxon>
        <taxon>Betaproteobacteria</taxon>
        <taxon>Burkholderiales</taxon>
        <taxon>Oxalobacteraceae</taxon>
        <taxon>Telluria group</taxon>
        <taxon>Massilia</taxon>
    </lineage>
</organism>
<accession>A0ABX0LNX1</accession>
<dbReference type="EMBL" id="VUYU01000015">
    <property type="protein sequence ID" value="NHZ36095.1"/>
    <property type="molecule type" value="Genomic_DNA"/>
</dbReference>